<feature type="compositionally biased region" description="Gly residues" evidence="1">
    <location>
        <begin position="93"/>
        <end position="103"/>
    </location>
</feature>
<feature type="compositionally biased region" description="Gly residues" evidence="1">
    <location>
        <begin position="9"/>
        <end position="18"/>
    </location>
</feature>
<proteinExistence type="predicted"/>
<reference evidence="2 3" key="1">
    <citation type="submission" date="2019-09" db="EMBL/GenBank/DDBJ databases">
        <title>Bird 10,000 Genomes (B10K) Project - Family phase.</title>
        <authorList>
            <person name="Zhang G."/>
        </authorList>
    </citation>
    <scope>NUCLEOTIDE SEQUENCE [LARGE SCALE GENOMIC DNA]</scope>
    <source>
        <strain evidence="2">OUT-0059</strain>
        <tissue evidence="2">Muscle</tissue>
    </source>
</reference>
<feature type="region of interest" description="Disordered" evidence="1">
    <location>
        <begin position="1"/>
        <end position="103"/>
    </location>
</feature>
<dbReference type="EMBL" id="VZUH01006234">
    <property type="protein sequence ID" value="NXU91125.1"/>
    <property type="molecule type" value="Genomic_DNA"/>
</dbReference>
<comment type="caution">
    <text evidence="2">The sequence shown here is derived from an EMBL/GenBank/DDBJ whole genome shotgun (WGS) entry which is preliminary data.</text>
</comment>
<feature type="compositionally biased region" description="Low complexity" evidence="1">
    <location>
        <begin position="19"/>
        <end position="28"/>
    </location>
</feature>
<keyword evidence="3" id="KW-1185">Reference proteome</keyword>
<sequence>MGPSSAAGGAAGAAGAGGSTPQPTATPTLNQLLTSPSSARAYQGYPAGEYSAGPQDGAAKGAADMVSQYGAGSGQGWAAAPPRSHHAPMSPGSSGGGGGGQSL</sequence>
<gene>
    <name evidence="2" type="primary">Arid1a</name>
    <name evidence="2" type="ORF">XIPELE_R14433</name>
</gene>
<protein>
    <submittedName>
        <fullName evidence="2">ARI1A protein</fullName>
    </submittedName>
</protein>
<evidence type="ECO:0000256" key="1">
    <source>
        <dbReference type="SAM" id="MobiDB-lite"/>
    </source>
</evidence>
<evidence type="ECO:0000313" key="3">
    <source>
        <dbReference type="Proteomes" id="UP000551443"/>
    </source>
</evidence>
<name>A0A7L3PIR5_9DEND</name>
<feature type="compositionally biased region" description="Polar residues" evidence="1">
    <location>
        <begin position="29"/>
        <end position="40"/>
    </location>
</feature>
<feature type="non-terminal residue" evidence="2">
    <location>
        <position position="103"/>
    </location>
</feature>
<accession>A0A7L3PIR5</accession>
<evidence type="ECO:0000313" key="2">
    <source>
        <dbReference type="EMBL" id="NXU91125.1"/>
    </source>
</evidence>
<organism evidence="2 3">
    <name type="scientific">Xiphorhynchus elegans</name>
    <name type="common">elegant woodcreeper</name>
    <dbReference type="NCBI Taxonomy" id="269412"/>
    <lineage>
        <taxon>Eukaryota</taxon>
        <taxon>Metazoa</taxon>
        <taxon>Chordata</taxon>
        <taxon>Craniata</taxon>
        <taxon>Vertebrata</taxon>
        <taxon>Euteleostomi</taxon>
        <taxon>Archelosauria</taxon>
        <taxon>Archosauria</taxon>
        <taxon>Dinosauria</taxon>
        <taxon>Saurischia</taxon>
        <taxon>Theropoda</taxon>
        <taxon>Coelurosauria</taxon>
        <taxon>Aves</taxon>
        <taxon>Neognathae</taxon>
        <taxon>Neoaves</taxon>
        <taxon>Telluraves</taxon>
        <taxon>Australaves</taxon>
        <taxon>Passeriformes</taxon>
        <taxon>Dendrocolaptidae</taxon>
        <taxon>Xiphorhynchus</taxon>
    </lineage>
</organism>
<feature type="non-terminal residue" evidence="2">
    <location>
        <position position="1"/>
    </location>
</feature>
<dbReference type="AlphaFoldDB" id="A0A7L3PIR5"/>
<dbReference type="Proteomes" id="UP000551443">
    <property type="component" value="Unassembled WGS sequence"/>
</dbReference>